<dbReference type="Proteomes" id="UP000775213">
    <property type="component" value="Unassembled WGS sequence"/>
</dbReference>
<dbReference type="EMBL" id="JAGFBR010000016">
    <property type="protein sequence ID" value="KAH0453126.1"/>
    <property type="molecule type" value="Genomic_DNA"/>
</dbReference>
<keyword evidence="2" id="KW-1185">Reference proteome</keyword>
<gene>
    <name evidence="1" type="ORF">IEQ34_017450</name>
</gene>
<sequence length="173" mass="19764">MNNDWGLIEKWEKMKDLPGPLQVGEEDILRFLNVPDIEHLLYGTLIAEKEAALFGLESSRVVEDFKKSISFKIIIQDRVQEAHDHIYDVEVKDLEVQVKGLTLSHASNDSPIDFDGDEIESELLPRLGKKLKSLGLPTMLRRACMLVLDNTAAVNLQPPPRYEERVWVFEIPV</sequence>
<organism evidence="1 2">
    <name type="scientific">Dendrobium chrysotoxum</name>
    <name type="common">Orchid</name>
    <dbReference type="NCBI Taxonomy" id="161865"/>
    <lineage>
        <taxon>Eukaryota</taxon>
        <taxon>Viridiplantae</taxon>
        <taxon>Streptophyta</taxon>
        <taxon>Embryophyta</taxon>
        <taxon>Tracheophyta</taxon>
        <taxon>Spermatophyta</taxon>
        <taxon>Magnoliopsida</taxon>
        <taxon>Liliopsida</taxon>
        <taxon>Asparagales</taxon>
        <taxon>Orchidaceae</taxon>
        <taxon>Epidendroideae</taxon>
        <taxon>Malaxideae</taxon>
        <taxon>Dendrobiinae</taxon>
        <taxon>Dendrobium</taxon>
    </lineage>
</organism>
<name>A0AAV7GA83_DENCH</name>
<accession>A0AAV7GA83</accession>
<dbReference type="AlphaFoldDB" id="A0AAV7GA83"/>
<proteinExistence type="predicted"/>
<evidence type="ECO:0000313" key="1">
    <source>
        <dbReference type="EMBL" id="KAH0453126.1"/>
    </source>
</evidence>
<protein>
    <submittedName>
        <fullName evidence="1">Uncharacterized protein</fullName>
    </submittedName>
</protein>
<comment type="caution">
    <text evidence="1">The sequence shown here is derived from an EMBL/GenBank/DDBJ whole genome shotgun (WGS) entry which is preliminary data.</text>
</comment>
<evidence type="ECO:0000313" key="2">
    <source>
        <dbReference type="Proteomes" id="UP000775213"/>
    </source>
</evidence>
<reference evidence="1 2" key="1">
    <citation type="journal article" date="2021" name="Hortic Res">
        <title>Chromosome-scale assembly of the Dendrobium chrysotoxum genome enhances the understanding of orchid evolution.</title>
        <authorList>
            <person name="Zhang Y."/>
            <person name="Zhang G.Q."/>
            <person name="Zhang D."/>
            <person name="Liu X.D."/>
            <person name="Xu X.Y."/>
            <person name="Sun W.H."/>
            <person name="Yu X."/>
            <person name="Zhu X."/>
            <person name="Wang Z.W."/>
            <person name="Zhao X."/>
            <person name="Zhong W.Y."/>
            <person name="Chen H."/>
            <person name="Yin W.L."/>
            <person name="Huang T."/>
            <person name="Niu S.C."/>
            <person name="Liu Z.J."/>
        </authorList>
    </citation>
    <scope>NUCLEOTIDE SEQUENCE [LARGE SCALE GENOMIC DNA]</scope>
    <source>
        <strain evidence="1">Lindl</strain>
    </source>
</reference>